<dbReference type="SUPFAM" id="SSF53790">
    <property type="entry name" value="Tetrapyrrole methylase"/>
    <property type="match status" value="1"/>
</dbReference>
<comment type="caution">
    <text evidence="2">The sequence shown here is derived from an EMBL/GenBank/DDBJ whole genome shotgun (WGS) entry which is preliminary data.</text>
</comment>
<dbReference type="EMBL" id="SWCJ01000014">
    <property type="protein sequence ID" value="TKB52797.1"/>
    <property type="molecule type" value="Genomic_DNA"/>
</dbReference>
<keyword evidence="3" id="KW-1185">Reference proteome</keyword>
<dbReference type="AlphaFoldDB" id="A0A4U1BKF5"/>
<dbReference type="CDD" id="cd19916">
    <property type="entry name" value="OphMA_like"/>
    <property type="match status" value="1"/>
</dbReference>
<evidence type="ECO:0000259" key="1">
    <source>
        <dbReference type="Pfam" id="PF00590"/>
    </source>
</evidence>
<gene>
    <name evidence="2" type="ORF">FCL42_15930</name>
</gene>
<dbReference type="OrthoDB" id="1459304at2"/>
<reference evidence="2 3" key="1">
    <citation type="submission" date="2019-04" db="EMBL/GenBank/DDBJ databases">
        <authorList>
            <person name="Hwang J.C."/>
        </authorList>
    </citation>
    <scope>NUCLEOTIDE SEQUENCE [LARGE SCALE GENOMIC DNA]</scope>
    <source>
        <strain evidence="2 3">IMCC35002</strain>
    </source>
</reference>
<evidence type="ECO:0000313" key="3">
    <source>
        <dbReference type="Proteomes" id="UP000305675"/>
    </source>
</evidence>
<organism evidence="2 3">
    <name type="scientific">Ferrimonas aestuarii</name>
    <dbReference type="NCBI Taxonomy" id="2569539"/>
    <lineage>
        <taxon>Bacteria</taxon>
        <taxon>Pseudomonadati</taxon>
        <taxon>Pseudomonadota</taxon>
        <taxon>Gammaproteobacteria</taxon>
        <taxon>Alteromonadales</taxon>
        <taxon>Ferrimonadaceae</taxon>
        <taxon>Ferrimonas</taxon>
    </lineage>
</organism>
<name>A0A4U1BKF5_9GAMM</name>
<evidence type="ECO:0000313" key="2">
    <source>
        <dbReference type="EMBL" id="TKB52797.1"/>
    </source>
</evidence>
<dbReference type="Gene3D" id="3.40.1010.10">
    <property type="entry name" value="Cobalt-precorrin-4 Transmethylase, Domain 1"/>
    <property type="match status" value="1"/>
</dbReference>
<dbReference type="Proteomes" id="UP000305675">
    <property type="component" value="Unassembled WGS sequence"/>
</dbReference>
<dbReference type="RefSeq" id="WP_136864420.1">
    <property type="nucleotide sequence ID" value="NZ_SWCJ01000014.1"/>
</dbReference>
<dbReference type="GO" id="GO:0008168">
    <property type="term" value="F:methyltransferase activity"/>
    <property type="evidence" value="ECO:0007669"/>
    <property type="project" value="InterPro"/>
</dbReference>
<dbReference type="InterPro" id="IPR035996">
    <property type="entry name" value="4pyrrol_Methylase_sf"/>
</dbReference>
<dbReference type="InterPro" id="IPR014777">
    <property type="entry name" value="4pyrrole_Mease_sub1"/>
</dbReference>
<accession>A0A4U1BKF5</accession>
<feature type="domain" description="Tetrapyrrole methylase" evidence="1">
    <location>
        <begin position="9"/>
        <end position="231"/>
    </location>
</feature>
<sequence>MENSLKGSLVCAGSGMRLGGQMTARVRSIIENADVVLAAPSSHLSIQLIKSMSKEFIDLTLEYGEGGGKGKASSQTYDDMAAAIHAQVKMGKQVAAIFYGHPMVFACVAKKAINLVREEGFTATVEPGICASDCLFADLEMDPATDGEQSMESTKFLIQKKLIDNTSLLILWQPGVVGDLTGTWYETNPTYVQLLVDKLATYYPLDHDVILYEAATSPLETRRIEHIQLGELAQAELKQITTLVVPPLAKAEFDQHMIDKIKTLEAVAWQQKN</sequence>
<dbReference type="Pfam" id="PF00590">
    <property type="entry name" value="TP_methylase"/>
    <property type="match status" value="1"/>
</dbReference>
<dbReference type="InterPro" id="IPR000878">
    <property type="entry name" value="4pyrrol_Mease"/>
</dbReference>
<protein>
    <recommendedName>
        <fullName evidence="1">Tetrapyrrole methylase domain-containing protein</fullName>
    </recommendedName>
</protein>
<proteinExistence type="predicted"/>